<dbReference type="EMBL" id="JBHSFV010000014">
    <property type="protein sequence ID" value="MFC4636032.1"/>
    <property type="molecule type" value="Genomic_DNA"/>
</dbReference>
<gene>
    <name evidence="2" type="ORF">ACFO3O_19135</name>
</gene>
<dbReference type="Proteomes" id="UP001596043">
    <property type="component" value="Unassembled WGS sequence"/>
</dbReference>
<organism evidence="2 3">
    <name type="scientific">Dokdonia ponticola</name>
    <dbReference type="NCBI Taxonomy" id="2041041"/>
    <lineage>
        <taxon>Bacteria</taxon>
        <taxon>Pseudomonadati</taxon>
        <taxon>Bacteroidota</taxon>
        <taxon>Flavobacteriia</taxon>
        <taxon>Flavobacteriales</taxon>
        <taxon>Flavobacteriaceae</taxon>
        <taxon>Dokdonia</taxon>
    </lineage>
</organism>
<accession>A0ABV9I0S6</accession>
<protein>
    <submittedName>
        <fullName evidence="2">YqhA family protein</fullName>
    </submittedName>
</protein>
<dbReference type="InterPro" id="IPR005134">
    <property type="entry name" value="UPF0114"/>
</dbReference>
<feature type="transmembrane region" description="Helical" evidence="1">
    <location>
        <begin position="101"/>
        <end position="121"/>
    </location>
</feature>
<reference evidence="3" key="1">
    <citation type="journal article" date="2019" name="Int. J. Syst. Evol. Microbiol.">
        <title>The Global Catalogue of Microorganisms (GCM) 10K type strain sequencing project: providing services to taxonomists for standard genome sequencing and annotation.</title>
        <authorList>
            <consortium name="The Broad Institute Genomics Platform"/>
            <consortium name="The Broad Institute Genome Sequencing Center for Infectious Disease"/>
            <person name="Wu L."/>
            <person name="Ma J."/>
        </authorList>
    </citation>
    <scope>NUCLEOTIDE SEQUENCE [LARGE SCALE GENOMIC DNA]</scope>
    <source>
        <strain evidence="3">YJ-61-S</strain>
    </source>
</reference>
<name>A0ABV9I0S6_9FLAO</name>
<dbReference type="RefSeq" id="WP_379981836.1">
    <property type="nucleotide sequence ID" value="NZ_JBHSFV010000014.1"/>
</dbReference>
<comment type="caution">
    <text evidence="2">The sequence shown here is derived from an EMBL/GenBank/DDBJ whole genome shotgun (WGS) entry which is preliminary data.</text>
</comment>
<sequence length="152" mass="16688">MSSILGASLKVITFLAVLAIICLAIGVEGYAFIEIYNTVSKMISGYTAEDEIIKKCLKSLDLVLLGVIFFTIATALFELYITNIKNLPSWLVVKDLDGLKALMIKMVIFIMTISFTGRIVTYNSGIDILYLGASLALVVTALTYFLLNKKDT</sequence>
<dbReference type="PIRSF" id="PIRSF026509">
    <property type="entry name" value="UCP026509"/>
    <property type="match status" value="1"/>
</dbReference>
<keyword evidence="1" id="KW-1133">Transmembrane helix</keyword>
<evidence type="ECO:0000313" key="3">
    <source>
        <dbReference type="Proteomes" id="UP001596043"/>
    </source>
</evidence>
<evidence type="ECO:0000313" key="2">
    <source>
        <dbReference type="EMBL" id="MFC4636032.1"/>
    </source>
</evidence>
<dbReference type="Pfam" id="PF03350">
    <property type="entry name" value="UPF0114"/>
    <property type="match status" value="1"/>
</dbReference>
<keyword evidence="1" id="KW-0472">Membrane</keyword>
<feature type="transmembrane region" description="Helical" evidence="1">
    <location>
        <begin position="128"/>
        <end position="147"/>
    </location>
</feature>
<feature type="transmembrane region" description="Helical" evidence="1">
    <location>
        <begin position="12"/>
        <end position="33"/>
    </location>
</feature>
<keyword evidence="1" id="KW-0812">Transmembrane</keyword>
<proteinExistence type="predicted"/>
<feature type="transmembrane region" description="Helical" evidence="1">
    <location>
        <begin position="62"/>
        <end position="81"/>
    </location>
</feature>
<keyword evidence="3" id="KW-1185">Reference proteome</keyword>
<evidence type="ECO:0000256" key="1">
    <source>
        <dbReference type="SAM" id="Phobius"/>
    </source>
</evidence>